<protein>
    <submittedName>
        <fullName evidence="1">Glutamine-dependent NAD(+) synthetase</fullName>
        <ecNumber evidence="1">6.3.5.1</ecNumber>
    </submittedName>
</protein>
<dbReference type="InterPro" id="IPR041856">
    <property type="entry name" value="NAD+_synth_C"/>
</dbReference>
<keyword evidence="1" id="KW-0436">Ligase</keyword>
<dbReference type="EC" id="6.3.5.1" evidence="1"/>
<organism evidence="1">
    <name type="scientific">bioreactor metagenome</name>
    <dbReference type="NCBI Taxonomy" id="1076179"/>
    <lineage>
        <taxon>unclassified sequences</taxon>
        <taxon>metagenomes</taxon>
        <taxon>ecological metagenomes</taxon>
    </lineage>
</organism>
<dbReference type="AlphaFoldDB" id="A0A645GFF7"/>
<evidence type="ECO:0000313" key="1">
    <source>
        <dbReference type="EMBL" id="MPN24896.1"/>
    </source>
</evidence>
<dbReference type="Gene3D" id="1.10.10.1140">
    <property type="entry name" value="Glutamine-dependent NAD+ synthetase, C-terminal domain"/>
    <property type="match status" value="1"/>
</dbReference>
<accession>A0A645GFF7</accession>
<name>A0A645GFF7_9ZZZZ</name>
<dbReference type="SUPFAM" id="SSF52402">
    <property type="entry name" value="Adenine nucleotide alpha hydrolases-like"/>
    <property type="match status" value="1"/>
</dbReference>
<reference evidence="1" key="1">
    <citation type="submission" date="2019-08" db="EMBL/GenBank/DDBJ databases">
        <authorList>
            <person name="Kucharzyk K."/>
            <person name="Murdoch R.W."/>
            <person name="Higgins S."/>
            <person name="Loffler F."/>
        </authorList>
    </citation>
    <scope>NUCLEOTIDE SEQUENCE</scope>
</reference>
<comment type="caution">
    <text evidence="1">The sequence shown here is derived from an EMBL/GenBank/DDBJ whole genome shotgun (WGS) entry which is preliminary data.</text>
</comment>
<proteinExistence type="predicted"/>
<dbReference type="EMBL" id="VSSQ01073906">
    <property type="protein sequence ID" value="MPN24896.1"/>
    <property type="molecule type" value="Genomic_DNA"/>
</dbReference>
<dbReference type="GO" id="GO:0003952">
    <property type="term" value="F:NAD+ synthase (glutamine-hydrolyzing) activity"/>
    <property type="evidence" value="ECO:0007669"/>
    <property type="project" value="UniProtKB-EC"/>
</dbReference>
<gene>
    <name evidence="1" type="primary">nadE_48</name>
    <name evidence="1" type="ORF">SDC9_172301</name>
</gene>
<sequence length="102" mass="12167">MGPYELHDFFLHRMLRYGDAPSRIRFLAEQAFAGEYSPEELVKWLKLFYRRFFAQQFKRSCIPDGPKVGSVNLSPRSDWRMPSDASVHIWLTELEEWNEVKL</sequence>